<reference evidence="3 4" key="1">
    <citation type="submission" date="2016-10" db="EMBL/GenBank/DDBJ databases">
        <authorList>
            <person name="de Groot N.N."/>
        </authorList>
    </citation>
    <scope>NUCLEOTIDE SEQUENCE [LARGE SCALE GENOMIC DNA]</scope>
    <source>
        <strain evidence="3 4">DSM 44993</strain>
    </source>
</reference>
<keyword evidence="4" id="KW-1185">Reference proteome</keyword>
<protein>
    <recommendedName>
        <fullName evidence="5">DUF3558 domain-containing protein</fullName>
    </recommendedName>
</protein>
<dbReference type="Proteomes" id="UP000198582">
    <property type="component" value="Unassembled WGS sequence"/>
</dbReference>
<feature type="chain" id="PRO_5011537133" description="DUF3558 domain-containing protein" evidence="2">
    <location>
        <begin position="33"/>
        <end position="185"/>
    </location>
</feature>
<accession>A0A1H8VQK2</accession>
<dbReference type="Pfam" id="PF12079">
    <property type="entry name" value="DUF3558"/>
    <property type="match status" value="1"/>
</dbReference>
<keyword evidence="2" id="KW-0732">Signal</keyword>
<feature type="signal peptide" evidence="2">
    <location>
        <begin position="1"/>
        <end position="32"/>
    </location>
</feature>
<organism evidence="3 4">
    <name type="scientific">Amycolatopsis saalfeldensis</name>
    <dbReference type="NCBI Taxonomy" id="394193"/>
    <lineage>
        <taxon>Bacteria</taxon>
        <taxon>Bacillati</taxon>
        <taxon>Actinomycetota</taxon>
        <taxon>Actinomycetes</taxon>
        <taxon>Pseudonocardiales</taxon>
        <taxon>Pseudonocardiaceae</taxon>
        <taxon>Amycolatopsis</taxon>
    </lineage>
</organism>
<evidence type="ECO:0008006" key="5">
    <source>
        <dbReference type="Google" id="ProtNLM"/>
    </source>
</evidence>
<feature type="region of interest" description="Disordered" evidence="1">
    <location>
        <begin position="31"/>
        <end position="50"/>
    </location>
</feature>
<dbReference type="EMBL" id="FOEF01000004">
    <property type="protein sequence ID" value="SEP17553.1"/>
    <property type="molecule type" value="Genomic_DNA"/>
</dbReference>
<dbReference type="RefSeq" id="WP_091616762.1">
    <property type="nucleotide sequence ID" value="NZ_FOEF01000004.1"/>
</dbReference>
<dbReference type="STRING" id="394193.SAMN04489732_104217"/>
<evidence type="ECO:0000313" key="3">
    <source>
        <dbReference type="EMBL" id="SEP17553.1"/>
    </source>
</evidence>
<sequence length="185" mass="18787">MAERKTFLLLVPALLVLAACGARMPASQNAMAAHAQPSPEGAAPQTTAPAAPTSLAQLDPCALLSPSDRSTAGLTQLGKPKTVGEARACDWTVPATFGVTVTLDENAGLANLDVSRGTRTKKKVGTHQAVQLVDRKAADGTCAVLLGVGGSASVQVDVSNATFSDSTLACRRATTVAGLVEPKLP</sequence>
<dbReference type="OrthoDB" id="3622719at2"/>
<dbReference type="InterPro" id="IPR024520">
    <property type="entry name" value="DUF3558"/>
</dbReference>
<evidence type="ECO:0000256" key="1">
    <source>
        <dbReference type="SAM" id="MobiDB-lite"/>
    </source>
</evidence>
<dbReference type="AlphaFoldDB" id="A0A1H8VQK2"/>
<evidence type="ECO:0000256" key="2">
    <source>
        <dbReference type="SAM" id="SignalP"/>
    </source>
</evidence>
<gene>
    <name evidence="3" type="ORF">SAMN04489732_104217</name>
</gene>
<evidence type="ECO:0000313" key="4">
    <source>
        <dbReference type="Proteomes" id="UP000198582"/>
    </source>
</evidence>
<dbReference type="PROSITE" id="PS51257">
    <property type="entry name" value="PROKAR_LIPOPROTEIN"/>
    <property type="match status" value="1"/>
</dbReference>
<name>A0A1H8VQK2_9PSEU</name>
<proteinExistence type="predicted"/>